<dbReference type="Proteomes" id="UP000029708">
    <property type="component" value="Unassembled WGS sequence"/>
</dbReference>
<dbReference type="GO" id="GO:0016020">
    <property type="term" value="C:membrane"/>
    <property type="evidence" value="ECO:0007669"/>
    <property type="project" value="GOC"/>
</dbReference>
<protein>
    <submittedName>
        <fullName evidence="2 3">Membrane protein</fullName>
    </submittedName>
</protein>
<feature type="transmembrane region" description="Helical" evidence="1">
    <location>
        <begin position="73"/>
        <end position="93"/>
    </location>
</feature>
<feature type="transmembrane region" description="Helical" evidence="1">
    <location>
        <begin position="22"/>
        <end position="41"/>
    </location>
</feature>
<dbReference type="OrthoDB" id="5515308at2"/>
<keyword evidence="1" id="KW-0472">Membrane</keyword>
<keyword evidence="4" id="KW-1185">Reference proteome</keyword>
<accession>A0A099CT23</accession>
<evidence type="ECO:0000313" key="3">
    <source>
        <dbReference type="EMBL" id="MBB6185211.1"/>
    </source>
</evidence>
<dbReference type="InterPro" id="IPR009305">
    <property type="entry name" value="Mpo1-like"/>
</dbReference>
<dbReference type="PANTHER" id="PTHR28026:SF9">
    <property type="entry name" value="2-HYDROXY-PALMITIC ACID DIOXYGENASE MPO1"/>
    <property type="match status" value="1"/>
</dbReference>
<dbReference type="STRING" id="1543381.LF63_0113475"/>
<gene>
    <name evidence="3" type="ORF">HNQ86_002556</name>
    <name evidence="2" type="ORF">LF63_0113475</name>
</gene>
<evidence type="ECO:0000313" key="2">
    <source>
        <dbReference type="EMBL" id="KGI76924.1"/>
    </source>
</evidence>
<name>A0A099CT23_9GAMM</name>
<dbReference type="AlphaFoldDB" id="A0A099CT23"/>
<organism evidence="2 4">
    <name type="scientific">Oleiagrimonas soli</name>
    <dbReference type="NCBI Taxonomy" id="1543381"/>
    <lineage>
        <taxon>Bacteria</taxon>
        <taxon>Pseudomonadati</taxon>
        <taxon>Pseudomonadota</taxon>
        <taxon>Gammaproteobacteria</taxon>
        <taxon>Lysobacterales</taxon>
        <taxon>Rhodanobacteraceae</taxon>
        <taxon>Oleiagrimonas</taxon>
    </lineage>
</organism>
<comment type="caution">
    <text evidence="2">The sequence shown here is derived from an EMBL/GenBank/DDBJ whole genome shotgun (WGS) entry which is preliminary data.</text>
</comment>
<dbReference type="Proteomes" id="UP000560000">
    <property type="component" value="Unassembled WGS sequence"/>
</dbReference>
<dbReference type="EMBL" id="JROI01000015">
    <property type="protein sequence ID" value="KGI76924.1"/>
    <property type="molecule type" value="Genomic_DNA"/>
</dbReference>
<reference evidence="2 4" key="1">
    <citation type="submission" date="2014-09" db="EMBL/GenBank/DDBJ databases">
        <title>Xanthomonadaceae 3.5X direct submission.</title>
        <authorList>
            <person name="Fang T."/>
            <person name="Wang H."/>
        </authorList>
    </citation>
    <scope>NUCLEOTIDE SEQUENCE [LARGE SCALE GENOMIC DNA]</scope>
    <source>
        <strain evidence="2 4">3.5X</strain>
    </source>
</reference>
<evidence type="ECO:0000313" key="5">
    <source>
        <dbReference type="Proteomes" id="UP000560000"/>
    </source>
</evidence>
<dbReference type="Pfam" id="PF06127">
    <property type="entry name" value="Mpo1-like"/>
    <property type="match status" value="1"/>
</dbReference>
<feature type="transmembrane region" description="Helical" evidence="1">
    <location>
        <begin position="127"/>
        <end position="144"/>
    </location>
</feature>
<proteinExistence type="predicted"/>
<dbReference type="EMBL" id="JACHET010000001">
    <property type="protein sequence ID" value="MBB6185211.1"/>
    <property type="molecule type" value="Genomic_DNA"/>
</dbReference>
<dbReference type="HOGENOM" id="CLU_081702_2_1_6"/>
<evidence type="ECO:0000313" key="4">
    <source>
        <dbReference type="Proteomes" id="UP000029708"/>
    </source>
</evidence>
<dbReference type="GO" id="GO:0046521">
    <property type="term" value="P:sphingoid catabolic process"/>
    <property type="evidence" value="ECO:0007669"/>
    <property type="project" value="TreeGrafter"/>
</dbReference>
<dbReference type="RefSeq" id="WP_043102623.1">
    <property type="nucleotide sequence ID" value="NZ_JACHET010000001.1"/>
</dbReference>
<keyword evidence="1" id="KW-1133">Transmembrane helix</keyword>
<sequence>MRDAQQWFDAYSQDHQNATNRAIHWVCVPVILWCVIAALWLIPVPPMLGRQGLWAVGIMFLSFLFYYRTSRAIGLGMAVVFAVFGLIAHFVYLQLGTVRLAWLAGILFVLAWIGQFVGHKIEGHKPSFLTDLTYLLIGPAWLLGKLMRRVGLRY</sequence>
<keyword evidence="1" id="KW-0812">Transmembrane</keyword>
<dbReference type="PANTHER" id="PTHR28026">
    <property type="entry name" value="DUF962 DOMAIN PROTEIN (AFU_ORTHOLOGUE AFUA_8G05310)"/>
    <property type="match status" value="1"/>
</dbReference>
<evidence type="ECO:0000256" key="1">
    <source>
        <dbReference type="SAM" id="Phobius"/>
    </source>
</evidence>
<feature type="transmembrane region" description="Helical" evidence="1">
    <location>
        <begin position="100"/>
        <end position="121"/>
    </location>
</feature>
<reference evidence="3 5" key="2">
    <citation type="submission" date="2020-08" db="EMBL/GenBank/DDBJ databases">
        <title>Genomic Encyclopedia of Type Strains, Phase IV (KMG-IV): sequencing the most valuable type-strain genomes for metagenomic binning, comparative biology and taxonomic classification.</title>
        <authorList>
            <person name="Goeker M."/>
        </authorList>
    </citation>
    <scope>NUCLEOTIDE SEQUENCE [LARGE SCALE GENOMIC DNA]</scope>
    <source>
        <strain evidence="3 5">DSM 107085</strain>
    </source>
</reference>